<dbReference type="EMBL" id="CP018229">
    <property type="protein sequence ID" value="API56019.1"/>
    <property type="molecule type" value="Genomic_DNA"/>
</dbReference>
<dbReference type="InterPro" id="IPR013785">
    <property type="entry name" value="Aldolase_TIM"/>
</dbReference>
<dbReference type="Pfam" id="PF03060">
    <property type="entry name" value="NMO"/>
    <property type="match status" value="2"/>
</dbReference>
<dbReference type="GO" id="GO:0018580">
    <property type="term" value="F:nitronate monooxygenase activity"/>
    <property type="evidence" value="ECO:0007669"/>
    <property type="project" value="InterPro"/>
</dbReference>
<dbReference type="Proteomes" id="UP000183050">
    <property type="component" value="Plasmid unnamed1"/>
</dbReference>
<dbReference type="SUPFAM" id="SSF51412">
    <property type="entry name" value="Inosine monophosphate dehydrogenase (IMPDH)"/>
    <property type="match status" value="1"/>
</dbReference>
<sequence>MTIRTRLTEFFNIEHPIILAPMTPAAGGALASAVADAGGLGLLGGGYADRPWYKTESSLITNERVGCGFITWAVESDLDLFDRALAERPSAMMLSFSDPAKLAARVKQAGVPLICMIHTLEHARRAIDVGADVLVVQGTEAGGHGLVARSTMPFVPSVVDLVAKIAPSVIVVAAGGIADGRGLAASLMLGADGVLMGTRFWATRESLIHQAAKDKVVAASGDETIRTSVYDIVRQKAWPAGYTGRLLKNGFIDKWHGREEELRTLHSEELSKVEVAWASGDYDTANVTVGEAVGLINDLPSAKDIVRRTVREASERLSLYAFDQRIAS</sequence>
<evidence type="ECO:0000256" key="1">
    <source>
        <dbReference type="ARBA" id="ARBA00022630"/>
    </source>
</evidence>
<keyword evidence="3" id="KW-0560">Oxidoreductase</keyword>
<evidence type="ECO:0000256" key="3">
    <source>
        <dbReference type="ARBA" id="ARBA00023002"/>
    </source>
</evidence>
<dbReference type="CDD" id="cd04730">
    <property type="entry name" value="NPD_like"/>
    <property type="match status" value="1"/>
</dbReference>
<evidence type="ECO:0000256" key="2">
    <source>
        <dbReference type="ARBA" id="ARBA00022643"/>
    </source>
</evidence>
<dbReference type="PANTHER" id="PTHR32332:SF31">
    <property type="entry name" value="2-NITROPROPANE DIOXYGENASE FAMILY, PUTATIVE (AFU_ORTHOLOGUE AFUA_2G09850)-RELATED"/>
    <property type="match status" value="1"/>
</dbReference>
<evidence type="ECO:0000313" key="4">
    <source>
        <dbReference type="EMBL" id="API56019.1"/>
    </source>
</evidence>
<name>A0A1L3ZK31_RHILE</name>
<protein>
    <submittedName>
        <fullName evidence="4">Oxidoreductase</fullName>
    </submittedName>
</protein>
<geneLocation type="plasmid" evidence="4">
    <name>unnamed1</name>
</geneLocation>
<evidence type="ECO:0000313" key="5">
    <source>
        <dbReference type="Proteomes" id="UP000183050"/>
    </source>
</evidence>
<dbReference type="AlphaFoldDB" id="A0A1L3ZK31"/>
<keyword evidence="1" id="KW-0285">Flavoprotein</keyword>
<dbReference type="Gene3D" id="3.20.20.70">
    <property type="entry name" value="Aldolase class I"/>
    <property type="match status" value="1"/>
</dbReference>
<dbReference type="PANTHER" id="PTHR32332">
    <property type="entry name" value="2-NITROPROPANE DIOXYGENASE"/>
    <property type="match status" value="1"/>
</dbReference>
<dbReference type="InterPro" id="IPR004136">
    <property type="entry name" value="NMO"/>
</dbReference>
<accession>A0A1L3ZK31</accession>
<gene>
    <name evidence="4" type="ORF">BMW22_31915</name>
</gene>
<organism evidence="4 5">
    <name type="scientific">Rhizobium leguminosarum</name>
    <dbReference type="NCBI Taxonomy" id="384"/>
    <lineage>
        <taxon>Bacteria</taxon>
        <taxon>Pseudomonadati</taxon>
        <taxon>Pseudomonadota</taxon>
        <taxon>Alphaproteobacteria</taxon>
        <taxon>Hyphomicrobiales</taxon>
        <taxon>Rhizobiaceae</taxon>
        <taxon>Rhizobium/Agrobacterium group</taxon>
        <taxon>Rhizobium</taxon>
    </lineage>
</organism>
<dbReference type="RefSeq" id="WP_072641620.1">
    <property type="nucleotide sequence ID" value="NZ_CP018229.1"/>
</dbReference>
<reference evidence="4 5" key="1">
    <citation type="submission" date="2016-11" db="EMBL/GenBank/DDBJ databases">
        <title>Rhizobium leguminosarum bv. viciae strain Vaf12 isolated from Vavilovia formosa root nodules from Russia, Dagestan.</title>
        <authorList>
            <person name="Kimeklis A."/>
        </authorList>
    </citation>
    <scope>NUCLEOTIDE SEQUENCE [LARGE SCALE GENOMIC DNA]</scope>
    <source>
        <strain evidence="4 5">Vaf-108</strain>
        <plasmid evidence="5">Plasmid unnamed1</plasmid>
    </source>
</reference>
<proteinExistence type="predicted"/>
<keyword evidence="2" id="KW-0288">FMN</keyword>
<keyword evidence="4" id="KW-0614">Plasmid</keyword>